<dbReference type="Pfam" id="PF07992">
    <property type="entry name" value="Pyr_redox_2"/>
    <property type="match status" value="1"/>
</dbReference>
<dbReference type="InterPro" id="IPR023753">
    <property type="entry name" value="FAD/NAD-binding_dom"/>
</dbReference>
<dbReference type="Gene3D" id="3.50.50.60">
    <property type="entry name" value="FAD/NAD(P)-binding domain"/>
    <property type="match status" value="2"/>
</dbReference>
<evidence type="ECO:0000256" key="3">
    <source>
        <dbReference type="ARBA" id="ARBA00022630"/>
    </source>
</evidence>
<reference evidence="18" key="1">
    <citation type="submission" date="2019-11" db="EMBL/GenBank/DDBJ databases">
        <title>The nuclear and mitochondrial genomes of Frieseomelitta varia - a highly eusocial stingless bee (Meliponini) with a permanently sterile worker caste.</title>
        <authorList>
            <person name="Freitas F.C.P."/>
            <person name="Lourenco A.P."/>
            <person name="Nunes F.M.F."/>
            <person name="Paschoal A.R."/>
            <person name="Abreu F.C.P."/>
            <person name="Barbin F.O."/>
            <person name="Bataglia L."/>
            <person name="Cardoso-Junior C.A.M."/>
            <person name="Cervoni M.S."/>
            <person name="Silva S.R."/>
            <person name="Dalarmi F."/>
            <person name="Del Lama M.A."/>
            <person name="Depintor T.S."/>
            <person name="Ferreira K.M."/>
            <person name="Goria P.S."/>
            <person name="Jaskot M.C."/>
            <person name="Lago D.C."/>
            <person name="Luna-Lucena D."/>
            <person name="Moda L.M."/>
            <person name="Nascimento L."/>
            <person name="Pedrino M."/>
            <person name="Rabico F.O."/>
            <person name="Sanches F.C."/>
            <person name="Santos D.E."/>
            <person name="Santos C.G."/>
            <person name="Vieira J."/>
            <person name="Lopes T.F."/>
            <person name="Barchuk A.R."/>
            <person name="Hartfelder K."/>
            <person name="Simoes Z.L.P."/>
            <person name="Bitondi M.M.G."/>
            <person name="Pinheiro D.G."/>
        </authorList>
    </citation>
    <scope>NUCLEOTIDE SEQUENCE</scope>
    <source>
        <strain evidence="18">USP_RPSP 00005682</strain>
        <tissue evidence="18">Whole individual</tissue>
    </source>
</reference>
<evidence type="ECO:0000256" key="10">
    <source>
        <dbReference type="ARBA" id="ARBA00052810"/>
    </source>
</evidence>
<comment type="catalytic activity">
    <reaction evidence="11">
        <text>a quinone + hydrogen sulfide + glutathione + H(+) = S-sulfanylglutathione + a quinol</text>
        <dbReference type="Rhea" id="RHEA:55156"/>
        <dbReference type="ChEBI" id="CHEBI:15378"/>
        <dbReference type="ChEBI" id="CHEBI:24646"/>
        <dbReference type="ChEBI" id="CHEBI:29919"/>
        <dbReference type="ChEBI" id="CHEBI:57925"/>
        <dbReference type="ChEBI" id="CHEBI:58905"/>
        <dbReference type="ChEBI" id="CHEBI:132124"/>
        <dbReference type="EC" id="1.8.5.8"/>
    </reaction>
    <physiologicalReaction direction="left-to-right" evidence="11">
        <dbReference type="Rhea" id="RHEA:55157"/>
    </physiologicalReaction>
</comment>
<accession>A0A833VUL6</accession>
<dbReference type="GO" id="GO:0071949">
    <property type="term" value="F:FAD binding"/>
    <property type="evidence" value="ECO:0007669"/>
    <property type="project" value="TreeGrafter"/>
</dbReference>
<gene>
    <name evidence="18" type="ORF">E2986_04393</name>
</gene>
<dbReference type="GO" id="GO:0106436">
    <property type="term" value="F:glutathione-dependent sulfide quinone oxidoreductase activity"/>
    <property type="evidence" value="ECO:0007669"/>
    <property type="project" value="UniProtKB-EC"/>
</dbReference>
<evidence type="ECO:0000256" key="8">
    <source>
        <dbReference type="ARBA" id="ARBA00023128"/>
    </source>
</evidence>
<evidence type="ECO:0000256" key="6">
    <source>
        <dbReference type="ARBA" id="ARBA00022946"/>
    </source>
</evidence>
<dbReference type="EC" id="1.8.5.8" evidence="14"/>
<comment type="similarity">
    <text evidence="13">Belongs to the SQRD family.</text>
</comment>
<dbReference type="FunFam" id="3.50.50.60:FF:000034">
    <property type="entry name" value="sulfide:quinone oxidoreductase, mitochondrial"/>
    <property type="match status" value="1"/>
</dbReference>
<sequence>MNHIRSLRHTVSCLNICNLEFLKRQILIKNGYREIHHSCKVLVVGGGTGGCSMAAKFADKFKDQVIIVEPNELHYYQPMFTLIGGGIRSFEASKKLMKDTLPKNAKWFQENVMSFEPPQNQVTMSNGDTVQYEIMIIAMGLQLYWEKIPGLIECLKDNMSGVCSIYGSDTVINVFPKIARTKSGTAIFTFPNSPVKCPGAPQKIAYIAEDYFRNIHILYPCQFFPKQKVRNNVKVVYNTALPVIFGVKKYADALWDVCKRRNITVNVQTNLIKIDPAKEEAVFQKLDGSNETFVEKYSLLHVCPPMGPPDVLKKHPSLTNEVGFLSVDPKTLRHTKYSNIYGIGDCISAPNSKTMAAIAAQGKVLYKNIMDDLAGKPMTMAYNGYSSCPLVTGYRKCILAEFDYNLKPLETFPVNQGREYFFTFILKTYVFPLLYWTLMTRGKWDGPEFFRKYSSMIKKKEI</sequence>
<dbReference type="GO" id="GO:0070224">
    <property type="term" value="F:sulfide:quinone oxidoreductase activity"/>
    <property type="evidence" value="ECO:0007669"/>
    <property type="project" value="TreeGrafter"/>
</dbReference>
<keyword evidence="7" id="KW-0560">Oxidoreductase</keyword>
<evidence type="ECO:0000256" key="12">
    <source>
        <dbReference type="ARBA" id="ARBA00059167"/>
    </source>
</evidence>
<keyword evidence="5" id="KW-0274">FAD</keyword>
<evidence type="ECO:0000256" key="7">
    <source>
        <dbReference type="ARBA" id="ARBA00023002"/>
    </source>
</evidence>
<evidence type="ECO:0000256" key="13">
    <source>
        <dbReference type="ARBA" id="ARBA00060891"/>
    </source>
</evidence>
<dbReference type="EMBL" id="WNWW01000920">
    <property type="protein sequence ID" value="KAF3420794.1"/>
    <property type="molecule type" value="Genomic_DNA"/>
</dbReference>
<evidence type="ECO:0000256" key="11">
    <source>
        <dbReference type="ARBA" id="ARBA00052986"/>
    </source>
</evidence>
<feature type="domain" description="FAD/NAD(P)-binding" evidence="17">
    <location>
        <begin position="40"/>
        <end position="156"/>
    </location>
</feature>
<comment type="cofactor">
    <cofactor evidence="1">
        <name>FAD</name>
        <dbReference type="ChEBI" id="CHEBI:57692"/>
    </cofactor>
</comment>
<evidence type="ECO:0000256" key="1">
    <source>
        <dbReference type="ARBA" id="ARBA00001974"/>
    </source>
</evidence>
<dbReference type="GO" id="GO:0005739">
    <property type="term" value="C:mitochondrion"/>
    <property type="evidence" value="ECO:0007669"/>
    <property type="project" value="UniProtKB-SubCell"/>
</dbReference>
<comment type="catalytic activity">
    <reaction evidence="9">
        <text>ubiquinone-10 + hydrogen sulfide + sulfite + 2 H(+) = ubiquinol-10 + thiosulfate</text>
        <dbReference type="Rhea" id="RHEA:38359"/>
        <dbReference type="ChEBI" id="CHEBI:15378"/>
        <dbReference type="ChEBI" id="CHEBI:17359"/>
        <dbReference type="ChEBI" id="CHEBI:29919"/>
        <dbReference type="ChEBI" id="CHEBI:33542"/>
        <dbReference type="ChEBI" id="CHEBI:46245"/>
        <dbReference type="ChEBI" id="CHEBI:64183"/>
    </reaction>
    <physiologicalReaction direction="left-to-right" evidence="9">
        <dbReference type="Rhea" id="RHEA:38360"/>
    </physiologicalReaction>
</comment>
<name>A0A833VUL6_9HYME</name>
<keyword evidence="3" id="KW-0285">Flavoprotein</keyword>
<keyword evidence="19" id="KW-1185">Reference proteome</keyword>
<evidence type="ECO:0000256" key="14">
    <source>
        <dbReference type="ARBA" id="ARBA00066447"/>
    </source>
</evidence>
<comment type="caution">
    <text evidence="18">The sequence shown here is derived from an EMBL/GenBank/DDBJ whole genome shotgun (WGS) entry which is preliminary data.</text>
</comment>
<evidence type="ECO:0000256" key="2">
    <source>
        <dbReference type="ARBA" id="ARBA00004173"/>
    </source>
</evidence>
<dbReference type="InterPro" id="IPR015904">
    <property type="entry name" value="Sulphide_quinone_reductase"/>
</dbReference>
<dbReference type="GO" id="GO:0048038">
    <property type="term" value="F:quinone binding"/>
    <property type="evidence" value="ECO:0007669"/>
    <property type="project" value="UniProtKB-KW"/>
</dbReference>
<evidence type="ECO:0000256" key="5">
    <source>
        <dbReference type="ARBA" id="ARBA00022827"/>
    </source>
</evidence>
<evidence type="ECO:0000313" key="19">
    <source>
        <dbReference type="Proteomes" id="UP000655588"/>
    </source>
</evidence>
<comment type="subcellular location">
    <subcellularLocation>
        <location evidence="2">Mitochondrion</location>
    </subcellularLocation>
</comment>
<comment type="function">
    <text evidence="12">Catalyzes the oxidation of hydrogen sulfide with the help of a quinone, such as ubiquinone-10, giving rise to thiosulfate and ultimately to sulfane (molecular sulfur) atoms. Requires an additional electron acceptor; can use sulfite, sulfide or cyanide (in vitro). It is believed the in vivo electron acceptor is glutathione.</text>
</comment>
<dbReference type="GO" id="GO:0070221">
    <property type="term" value="P:sulfide oxidation, using sulfide:quinone oxidoreductase"/>
    <property type="evidence" value="ECO:0007669"/>
    <property type="project" value="TreeGrafter"/>
</dbReference>
<evidence type="ECO:0000259" key="17">
    <source>
        <dbReference type="Pfam" id="PF07992"/>
    </source>
</evidence>
<keyword evidence="4" id="KW-0874">Quinone</keyword>
<keyword evidence="8" id="KW-0496">Mitochondrion</keyword>
<proteinExistence type="inferred from homology"/>
<evidence type="ECO:0000313" key="18">
    <source>
        <dbReference type="EMBL" id="KAF3420794.1"/>
    </source>
</evidence>
<dbReference type="Proteomes" id="UP000655588">
    <property type="component" value="Unassembled WGS sequence"/>
</dbReference>
<evidence type="ECO:0000256" key="4">
    <source>
        <dbReference type="ARBA" id="ARBA00022719"/>
    </source>
</evidence>
<evidence type="ECO:0000256" key="16">
    <source>
        <dbReference type="ARBA" id="ARBA00082958"/>
    </source>
</evidence>
<evidence type="ECO:0000256" key="9">
    <source>
        <dbReference type="ARBA" id="ARBA00051038"/>
    </source>
</evidence>
<dbReference type="PANTHER" id="PTHR10632:SF2">
    <property type="entry name" value="SULFIDE:QUINONE OXIDOREDUCTASE, MITOCHONDRIAL"/>
    <property type="match status" value="1"/>
</dbReference>
<dbReference type="SUPFAM" id="SSF51905">
    <property type="entry name" value="FAD/NAD(P)-binding domain"/>
    <property type="match status" value="2"/>
</dbReference>
<dbReference type="AlphaFoldDB" id="A0A833VUL6"/>
<comment type="catalytic activity">
    <reaction evidence="10">
        <text>ubiquinone-10 + hydrogen sulfide + glutathione + H(+) = S-sulfanylglutathione + ubiquinol-10</text>
        <dbReference type="Rhea" id="RHEA:62608"/>
        <dbReference type="ChEBI" id="CHEBI:15378"/>
        <dbReference type="ChEBI" id="CHEBI:29919"/>
        <dbReference type="ChEBI" id="CHEBI:46245"/>
        <dbReference type="ChEBI" id="CHEBI:57925"/>
        <dbReference type="ChEBI" id="CHEBI:58905"/>
        <dbReference type="ChEBI" id="CHEBI:64183"/>
    </reaction>
    <physiologicalReaction direction="left-to-right" evidence="10">
        <dbReference type="Rhea" id="RHEA:62609"/>
    </physiologicalReaction>
</comment>
<dbReference type="PANTHER" id="PTHR10632">
    <property type="entry name" value="SULFIDE:QUINONE OXIDOREDUCTASE"/>
    <property type="match status" value="1"/>
</dbReference>
<organism evidence="18 19">
    <name type="scientific">Frieseomelitta varia</name>
    <dbReference type="NCBI Taxonomy" id="561572"/>
    <lineage>
        <taxon>Eukaryota</taxon>
        <taxon>Metazoa</taxon>
        <taxon>Ecdysozoa</taxon>
        <taxon>Arthropoda</taxon>
        <taxon>Hexapoda</taxon>
        <taxon>Insecta</taxon>
        <taxon>Pterygota</taxon>
        <taxon>Neoptera</taxon>
        <taxon>Endopterygota</taxon>
        <taxon>Hymenoptera</taxon>
        <taxon>Apocrita</taxon>
        <taxon>Aculeata</taxon>
        <taxon>Apoidea</taxon>
        <taxon>Anthophila</taxon>
        <taxon>Apidae</taxon>
        <taxon>Frieseomelitta</taxon>
    </lineage>
</organism>
<dbReference type="InterPro" id="IPR036188">
    <property type="entry name" value="FAD/NAD-bd_sf"/>
</dbReference>
<keyword evidence="6" id="KW-0809">Transit peptide</keyword>
<evidence type="ECO:0000256" key="15">
    <source>
        <dbReference type="ARBA" id="ARBA00070160"/>
    </source>
</evidence>
<protein>
    <recommendedName>
        <fullName evidence="15">Sulfide:quinone oxidoreductase, mitochondrial</fullName>
        <ecNumber evidence="14">1.8.5.8</ecNumber>
    </recommendedName>
    <alternativeName>
        <fullName evidence="16">Sulfide quinone oxidoreductase</fullName>
    </alternativeName>
</protein>